<gene>
    <name evidence="2" type="ORF">FALBO_4865</name>
</gene>
<dbReference type="OrthoDB" id="64281at2759"/>
<sequence length="209" mass="23213">MMQSLLTDVGESICGPSQIVKRYSADFPPLKARPGDYVALQYQENGHVTKLQDSPHKAGSGIVSVYGTSLPLPKDPLASVHGVWDRQGTGGDARGRLLGSWNFDDGHCYQINNGYLSRQRQRLFPKTALDPSGADLWCQIDIRLPSDISDWYTLYWVWVWPNLRPGPLQEIYTSCMDVEVLPGRQQGGVSFAQGQDLNFAGIEEQLSSL</sequence>
<name>A0A8H4LGA5_9HYPO</name>
<reference evidence="2 3" key="1">
    <citation type="submission" date="2020-01" db="EMBL/GenBank/DDBJ databases">
        <title>Identification and distribution of gene clusters putatively required for synthesis of sphingolipid metabolism inhibitors in phylogenetically diverse species of the filamentous fungus Fusarium.</title>
        <authorList>
            <person name="Kim H.-S."/>
            <person name="Busman M."/>
            <person name="Brown D.W."/>
            <person name="Divon H."/>
            <person name="Uhlig S."/>
            <person name="Proctor R.H."/>
        </authorList>
    </citation>
    <scope>NUCLEOTIDE SEQUENCE [LARGE SCALE GENOMIC DNA]</scope>
    <source>
        <strain evidence="2 3">NRRL 20459</strain>
    </source>
</reference>
<dbReference type="InterPro" id="IPR055915">
    <property type="entry name" value="DUF7492"/>
</dbReference>
<dbReference type="Pfam" id="PF24320">
    <property type="entry name" value="DUF7492"/>
    <property type="match status" value="1"/>
</dbReference>
<organism evidence="2 3">
    <name type="scientific">Fusarium albosuccineum</name>
    <dbReference type="NCBI Taxonomy" id="1237068"/>
    <lineage>
        <taxon>Eukaryota</taxon>
        <taxon>Fungi</taxon>
        <taxon>Dikarya</taxon>
        <taxon>Ascomycota</taxon>
        <taxon>Pezizomycotina</taxon>
        <taxon>Sordariomycetes</taxon>
        <taxon>Hypocreomycetidae</taxon>
        <taxon>Hypocreales</taxon>
        <taxon>Nectriaceae</taxon>
        <taxon>Fusarium</taxon>
        <taxon>Fusarium decemcellulare species complex</taxon>
    </lineage>
</organism>
<dbReference type="AlphaFoldDB" id="A0A8H4LGA5"/>
<comment type="caution">
    <text evidence="2">The sequence shown here is derived from an EMBL/GenBank/DDBJ whole genome shotgun (WGS) entry which is preliminary data.</text>
</comment>
<accession>A0A8H4LGA5</accession>
<feature type="domain" description="DUF7492" evidence="1">
    <location>
        <begin position="11"/>
        <end position="200"/>
    </location>
</feature>
<dbReference type="Proteomes" id="UP000554235">
    <property type="component" value="Unassembled WGS sequence"/>
</dbReference>
<evidence type="ECO:0000313" key="3">
    <source>
        <dbReference type="Proteomes" id="UP000554235"/>
    </source>
</evidence>
<dbReference type="EMBL" id="JAADYS010000637">
    <property type="protein sequence ID" value="KAF4468246.1"/>
    <property type="molecule type" value="Genomic_DNA"/>
</dbReference>
<proteinExistence type="predicted"/>
<evidence type="ECO:0000313" key="2">
    <source>
        <dbReference type="EMBL" id="KAF4468246.1"/>
    </source>
</evidence>
<protein>
    <recommendedName>
        <fullName evidence="1">DUF7492 domain-containing protein</fullName>
    </recommendedName>
</protein>
<evidence type="ECO:0000259" key="1">
    <source>
        <dbReference type="Pfam" id="PF24320"/>
    </source>
</evidence>
<keyword evidence="3" id="KW-1185">Reference proteome</keyword>